<name>A0AAV5QKX7_9ASCO</name>
<evidence type="ECO:0000259" key="2">
    <source>
        <dbReference type="PROSITE" id="PS50908"/>
    </source>
</evidence>
<dbReference type="InterPro" id="IPR006575">
    <property type="entry name" value="RWD_dom"/>
</dbReference>
<comment type="caution">
    <text evidence="3">The sequence shown here is derived from an EMBL/GenBank/DDBJ whole genome shotgun (WGS) entry which is preliminary data.</text>
</comment>
<dbReference type="RefSeq" id="XP_064851828.1">
    <property type="nucleotide sequence ID" value="XM_064995756.1"/>
</dbReference>
<dbReference type="SMART" id="SM00591">
    <property type="entry name" value="RWD"/>
    <property type="match status" value="1"/>
</dbReference>
<keyword evidence="4" id="KW-1185">Reference proteome</keyword>
<dbReference type="Proteomes" id="UP001360560">
    <property type="component" value="Unassembled WGS sequence"/>
</dbReference>
<proteinExistence type="predicted"/>
<dbReference type="EMBL" id="BTFZ01000003">
    <property type="protein sequence ID" value="GMM34828.1"/>
    <property type="molecule type" value="Genomic_DNA"/>
</dbReference>
<dbReference type="PANTHER" id="PTHR12292">
    <property type="entry name" value="RWD DOMAIN-CONTAINING PROTEIN"/>
    <property type="match status" value="1"/>
</dbReference>
<dbReference type="Pfam" id="PF05773">
    <property type="entry name" value="RWD"/>
    <property type="match status" value="2"/>
</dbReference>
<feature type="domain" description="RWD" evidence="2">
    <location>
        <begin position="9"/>
        <end position="156"/>
    </location>
</feature>
<dbReference type="GeneID" id="90072807"/>
<feature type="compositionally biased region" description="Acidic residues" evidence="1">
    <location>
        <begin position="234"/>
        <end position="245"/>
    </location>
</feature>
<dbReference type="PROSITE" id="PS50908">
    <property type="entry name" value="RWD"/>
    <property type="match status" value="1"/>
</dbReference>
<gene>
    <name evidence="3" type="ORF">DASC09_021530</name>
</gene>
<reference evidence="3 4" key="1">
    <citation type="journal article" date="2023" name="Elife">
        <title>Identification of key yeast species and microbe-microbe interactions impacting larval growth of Drosophila in the wild.</title>
        <authorList>
            <person name="Mure A."/>
            <person name="Sugiura Y."/>
            <person name="Maeda R."/>
            <person name="Honda K."/>
            <person name="Sakurai N."/>
            <person name="Takahashi Y."/>
            <person name="Watada M."/>
            <person name="Katoh T."/>
            <person name="Gotoh A."/>
            <person name="Gotoh Y."/>
            <person name="Taniguchi I."/>
            <person name="Nakamura K."/>
            <person name="Hayashi T."/>
            <person name="Katayama T."/>
            <person name="Uemura T."/>
            <person name="Hattori Y."/>
        </authorList>
    </citation>
    <scope>NUCLEOTIDE SEQUENCE [LARGE SCALE GENOMIC DNA]</scope>
    <source>
        <strain evidence="3 4">SC-9</strain>
    </source>
</reference>
<evidence type="ECO:0000313" key="3">
    <source>
        <dbReference type="EMBL" id="GMM34828.1"/>
    </source>
</evidence>
<protein>
    <submittedName>
        <fullName evidence="3">Gir2 protein</fullName>
    </submittedName>
</protein>
<evidence type="ECO:0000313" key="4">
    <source>
        <dbReference type="Proteomes" id="UP001360560"/>
    </source>
</evidence>
<feature type="compositionally biased region" description="Acidic residues" evidence="1">
    <location>
        <begin position="72"/>
        <end position="104"/>
    </location>
</feature>
<evidence type="ECO:0000256" key="1">
    <source>
        <dbReference type="SAM" id="MobiDB-lite"/>
    </source>
</evidence>
<feature type="region of interest" description="Disordered" evidence="1">
    <location>
        <begin position="57"/>
        <end position="111"/>
    </location>
</feature>
<accession>A0AAV5QKX7</accession>
<dbReference type="InterPro" id="IPR016135">
    <property type="entry name" value="UBQ-conjugating_enzyme/RWD"/>
</dbReference>
<organism evidence="3 4">
    <name type="scientific">Saccharomycopsis crataegensis</name>
    <dbReference type="NCBI Taxonomy" id="43959"/>
    <lineage>
        <taxon>Eukaryota</taxon>
        <taxon>Fungi</taxon>
        <taxon>Dikarya</taxon>
        <taxon>Ascomycota</taxon>
        <taxon>Saccharomycotina</taxon>
        <taxon>Saccharomycetes</taxon>
        <taxon>Saccharomycopsidaceae</taxon>
        <taxon>Saccharomycopsis</taxon>
    </lineage>
</organism>
<dbReference type="SUPFAM" id="SSF54495">
    <property type="entry name" value="UBC-like"/>
    <property type="match status" value="1"/>
</dbReference>
<feature type="region of interest" description="Disordered" evidence="1">
    <location>
        <begin position="225"/>
        <end position="258"/>
    </location>
</feature>
<dbReference type="AlphaFoldDB" id="A0AAV5QKX7"/>
<dbReference type="InterPro" id="IPR040213">
    <property type="entry name" value="GIR2-like"/>
</dbReference>
<sequence length="258" mass="30027">MDPIEEQEQELEVLESIYPDELHKISNTQFHIILLLDTDSDRKHRLKLEVKYPKQYPEELPDLGVTIPSPEEYAEQDQDYEEYEEDSDYDDDDDDNADDDDDDEGKAPVIFSEVVEFESEDLKKLLDRLYDEANENLGMPSIFTIASTLKDEGEELFKTKVEAAQKQYDDELLAKEMEEQKKFHGTKVTTESFNGWRARFRKEMGWDTRESERLKKLHAGRMTGKELFEKGLGEDGDEDEGDEDPQQNLKAAVEKLNV</sequence>
<dbReference type="Gene3D" id="3.10.110.10">
    <property type="entry name" value="Ubiquitin Conjugating Enzyme"/>
    <property type="match status" value="1"/>
</dbReference>